<accession>A0A1N7MC49</accession>
<proteinExistence type="predicted"/>
<dbReference type="RefSeq" id="WP_076387232.1">
    <property type="nucleotide sequence ID" value="NZ_DAOOBN010000005.1"/>
</dbReference>
<name>A0A1N7MC49_9FLAO</name>
<dbReference type="Proteomes" id="UP000185839">
    <property type="component" value="Unassembled WGS sequence"/>
</dbReference>
<evidence type="ECO:0000313" key="3">
    <source>
        <dbReference type="EMBL" id="SIS83647.1"/>
    </source>
</evidence>
<feature type="compositionally biased region" description="Low complexity" evidence="1">
    <location>
        <begin position="40"/>
        <end position="50"/>
    </location>
</feature>
<keyword evidence="2" id="KW-0732">Signal</keyword>
<dbReference type="STRING" id="713588.SAMN05421789_10858"/>
<evidence type="ECO:0000256" key="2">
    <source>
        <dbReference type="SAM" id="SignalP"/>
    </source>
</evidence>
<feature type="signal peptide" evidence="2">
    <location>
        <begin position="1"/>
        <end position="19"/>
    </location>
</feature>
<evidence type="ECO:0000256" key="1">
    <source>
        <dbReference type="SAM" id="MobiDB-lite"/>
    </source>
</evidence>
<feature type="region of interest" description="Disordered" evidence="1">
    <location>
        <begin position="40"/>
        <end position="86"/>
    </location>
</feature>
<dbReference type="OrthoDB" id="1264860at2"/>
<feature type="compositionally biased region" description="Basic and acidic residues" evidence="1">
    <location>
        <begin position="57"/>
        <end position="86"/>
    </location>
</feature>
<evidence type="ECO:0000313" key="4">
    <source>
        <dbReference type="Proteomes" id="UP000185839"/>
    </source>
</evidence>
<sequence>MKKLFTVLTLAFGLGLGTAQQVTPKTTTAPAKAVKMQTAKPAAATAKPAASNSAVKLKKDGTPDKRYKANEHLKKDGTPDKRYKTK</sequence>
<dbReference type="AlphaFoldDB" id="A0A1N7MC49"/>
<gene>
    <name evidence="3" type="ORF">SAMN05421789_10858</name>
</gene>
<protein>
    <submittedName>
        <fullName evidence="3">Uncharacterized protein</fullName>
    </submittedName>
</protein>
<keyword evidence="4" id="KW-1185">Reference proteome</keyword>
<feature type="chain" id="PRO_5012998284" evidence="2">
    <location>
        <begin position="20"/>
        <end position="86"/>
    </location>
</feature>
<reference evidence="4" key="1">
    <citation type="submission" date="2017-01" db="EMBL/GenBank/DDBJ databases">
        <authorList>
            <person name="Varghese N."/>
            <person name="Submissions S."/>
        </authorList>
    </citation>
    <scope>NUCLEOTIDE SEQUENCE [LARGE SCALE GENOMIC DNA]</scope>
    <source>
        <strain evidence="4">DSM 23145</strain>
    </source>
</reference>
<organism evidence="3 4">
    <name type="scientific">Kaistella chaponensis</name>
    <dbReference type="NCBI Taxonomy" id="713588"/>
    <lineage>
        <taxon>Bacteria</taxon>
        <taxon>Pseudomonadati</taxon>
        <taxon>Bacteroidota</taxon>
        <taxon>Flavobacteriia</taxon>
        <taxon>Flavobacteriales</taxon>
        <taxon>Weeksellaceae</taxon>
        <taxon>Chryseobacterium group</taxon>
        <taxon>Kaistella</taxon>
    </lineage>
</organism>
<dbReference type="EMBL" id="FTOI01000008">
    <property type="protein sequence ID" value="SIS83647.1"/>
    <property type="molecule type" value="Genomic_DNA"/>
</dbReference>